<sequence length="1160" mass="136154">MRPYSACDRVVIEFGNRRYTNNWKIRECASTISRIWPVWFISFVSYRRCELLLSVRIVHITELSLVTKFVYQMAVIMDAENTTAEMQLDTSGEMNDTAKTVACEIDDSSEKRKIKKKHKHKHKHNDSSHDEEYKKHHHKKKKDKKIKKHKKSKKKKKTNGDKGFSDVELDDLEKRKEVLEKRLQKEDEKKNKGNSEEHTGKMSEADSDSSPSFGRRESKHDETKQISSKNEVLSTRNGTEKVDDDAGVSEKLVKKVSTKNGAEKTDDGATAGEKLAKKVSPSPERGRKRAHSREYLKHSEQYELAKRRRKEIEEILKNDEQNKEDKVEAEKALEEKMNSKNEKRGIQEFNKDEKIELEGGKRKAVENNESTKKADNEEHHLPERKNDRERRKENELSSKKRTDVDRSSDIRRRSRSIEKRRGYNERTEERRSESRDRRARRSISRSKDDKRRSSSRSGRMGRERDRNRERRLDRRSRSVGRRIPRSRSRSKERLRRDGSRSRDRAGRERSRSRDHFRRSRSRDRPRRSRSRDRSRPELKRRKESSRERERHERVRSRDRHSDKVKNEPRRDSNSKNQSRRDDAPKSETKLQKDQKREHYRREDSVSSIEWEDPDEKEEKKIQELRKRREQIIKNIEKQNDEKERPRGKTDIDEIALDQDNREKTDLKADSIKQERNFEKSADDETSSQSADEQLLREAEQELQKKHDSDVSCSSSPISPAGEDTPADFYGDLKEKMVHIKGQEESAVDRALRKAVEEEAEELRRQRGEDTKQEVENKIAEDCTTTTFDMFATDAELPPEILNKAAIIVSGQEPANASLKDNWDDTDGYYRIRIGEMLDSRYRVYGYTGAGVFGNVVRATDAARSNTHVAVKIIRNNEVMRKTGMKELDILKKLNEADRDDRYHCLQLYRHFYHHQHLCLVFESLSMNLRELLKKYGNSVGLHMKAVRSYTQQLLMALRLLKKCNILHADIKPDNILVNDTKMTLKLCDFGSGCHVADAEVAPYLVSRFYRAPEIMLGLPYDFGIDLWSVAVTLYEVYTGKIMFAGKSNNQMLKFMMDLKGKFPNKMVRKAQFKDQHFDQNCNFLYHEIDKVTQRDKITTLSVVKITRNLESELLGDQELDKEGMRKLEQFRSLLDAMVILDNSKRITCGEALKHPFVVEK</sequence>
<dbReference type="Proteomes" id="UP000746747">
    <property type="component" value="Unassembled WGS sequence"/>
</dbReference>
<dbReference type="GO" id="GO:0004674">
    <property type="term" value="F:protein serine/threonine kinase activity"/>
    <property type="evidence" value="ECO:0007669"/>
    <property type="project" value="UniProtKB-KW"/>
</dbReference>
<comment type="caution">
    <text evidence="27">The sequence shown here is derived from an EMBL/GenBank/DDBJ whole genome shotgun (WGS) entry which is preliminary data.</text>
</comment>
<keyword evidence="6" id="KW-0723">Serine/threonine-protein kinase</keyword>
<evidence type="ECO:0000256" key="23">
    <source>
        <dbReference type="ARBA" id="ARBA00048659"/>
    </source>
</evidence>
<evidence type="ECO:0000256" key="11">
    <source>
        <dbReference type="ARBA" id="ARBA00022741"/>
    </source>
</evidence>
<feature type="domain" description="Protein kinase" evidence="26">
    <location>
        <begin position="841"/>
        <end position="1157"/>
    </location>
</feature>
<keyword evidence="9" id="KW-0808">Transferase</keyword>
<feature type="compositionally biased region" description="Basic residues" evidence="25">
    <location>
        <begin position="135"/>
        <end position="157"/>
    </location>
</feature>
<evidence type="ECO:0000256" key="6">
    <source>
        <dbReference type="ARBA" id="ARBA00022527"/>
    </source>
</evidence>
<dbReference type="InterPro" id="IPR044092">
    <property type="entry name" value="STKc_PRP4"/>
</dbReference>
<dbReference type="AlphaFoldDB" id="A0A8J2M6Z5"/>
<dbReference type="PROSITE" id="PS50011">
    <property type="entry name" value="PROTEIN_KINASE_DOM"/>
    <property type="match status" value="1"/>
</dbReference>
<feature type="compositionally biased region" description="Basic and acidic residues" evidence="25">
    <location>
        <begin position="214"/>
        <end position="224"/>
    </location>
</feature>
<dbReference type="EC" id="2.7.11.1" evidence="3"/>
<comment type="catalytic activity">
    <reaction evidence="23">
        <text>L-threonyl-[protein] + ATP = O-phospho-L-threonyl-[protein] + ADP + H(+)</text>
        <dbReference type="Rhea" id="RHEA:46608"/>
        <dbReference type="Rhea" id="RHEA-COMP:11060"/>
        <dbReference type="Rhea" id="RHEA-COMP:11605"/>
        <dbReference type="ChEBI" id="CHEBI:15378"/>
        <dbReference type="ChEBI" id="CHEBI:30013"/>
        <dbReference type="ChEBI" id="CHEBI:30616"/>
        <dbReference type="ChEBI" id="CHEBI:61977"/>
        <dbReference type="ChEBI" id="CHEBI:456216"/>
        <dbReference type="EC" id="2.7.11.1"/>
    </reaction>
    <physiologicalReaction direction="left-to-right" evidence="23">
        <dbReference type="Rhea" id="RHEA:46609"/>
    </physiologicalReaction>
</comment>
<feature type="compositionally biased region" description="Basic and acidic residues" evidence="25">
    <location>
        <begin position="489"/>
        <end position="513"/>
    </location>
</feature>
<keyword evidence="17" id="KW-0508">mRNA splicing</keyword>
<keyword evidence="13" id="KW-0995">Kinetochore</keyword>
<proteinExistence type="inferred from homology"/>
<feature type="compositionally biased region" description="Basic residues" evidence="25">
    <location>
        <begin position="514"/>
        <end position="530"/>
    </location>
</feature>
<evidence type="ECO:0000256" key="3">
    <source>
        <dbReference type="ARBA" id="ARBA00012513"/>
    </source>
</evidence>
<name>A0A8J2M6Z5_9BILA</name>
<keyword evidence="28" id="KW-1185">Reference proteome</keyword>
<dbReference type="InterPro" id="IPR050494">
    <property type="entry name" value="Ser_Thr_dual-spec_kinase"/>
</dbReference>
<feature type="compositionally biased region" description="Basic and acidic residues" evidence="25">
    <location>
        <begin position="693"/>
        <end position="709"/>
    </location>
</feature>
<dbReference type="GO" id="GO:0000776">
    <property type="term" value="C:kinetochore"/>
    <property type="evidence" value="ECO:0007669"/>
    <property type="project" value="UniProtKB-KW"/>
</dbReference>
<dbReference type="SMART" id="SM00220">
    <property type="entry name" value="S_TKc"/>
    <property type="match status" value="1"/>
</dbReference>
<evidence type="ECO:0000256" key="12">
    <source>
        <dbReference type="ARBA" id="ARBA00022777"/>
    </source>
</evidence>
<keyword evidence="16" id="KW-0007">Acetylation</keyword>
<dbReference type="CDD" id="cd14135">
    <property type="entry name" value="STKc_PRP4"/>
    <property type="match status" value="1"/>
</dbReference>
<dbReference type="SUPFAM" id="SSF56112">
    <property type="entry name" value="Protein kinase-like (PK-like)"/>
    <property type="match status" value="1"/>
</dbReference>
<organism evidence="27 28">
    <name type="scientific">Cercopithifilaria johnstoni</name>
    <dbReference type="NCBI Taxonomy" id="2874296"/>
    <lineage>
        <taxon>Eukaryota</taxon>
        <taxon>Metazoa</taxon>
        <taxon>Ecdysozoa</taxon>
        <taxon>Nematoda</taxon>
        <taxon>Chromadorea</taxon>
        <taxon>Rhabditida</taxon>
        <taxon>Spirurina</taxon>
        <taxon>Spiruromorpha</taxon>
        <taxon>Filarioidea</taxon>
        <taxon>Onchocercidae</taxon>
        <taxon>Cercopithifilaria</taxon>
    </lineage>
</organism>
<dbReference type="FunFam" id="1.10.510.10:FF:000078">
    <property type="entry name" value="Serine/threonine-protein kinase PRP4 homolog"/>
    <property type="match status" value="1"/>
</dbReference>
<dbReference type="Gene3D" id="3.30.200.20">
    <property type="entry name" value="Phosphorylase Kinase, domain 1"/>
    <property type="match status" value="1"/>
</dbReference>
<dbReference type="GO" id="GO:0005524">
    <property type="term" value="F:ATP binding"/>
    <property type="evidence" value="ECO:0007669"/>
    <property type="project" value="UniProtKB-KW"/>
</dbReference>
<feature type="compositionally biased region" description="Basic and acidic residues" evidence="25">
    <location>
        <begin position="559"/>
        <end position="604"/>
    </location>
</feature>
<feature type="compositionally biased region" description="Basic and acidic residues" evidence="25">
    <location>
        <begin position="292"/>
        <end position="436"/>
    </location>
</feature>
<evidence type="ECO:0000313" key="28">
    <source>
        <dbReference type="Proteomes" id="UP000746747"/>
    </source>
</evidence>
<comment type="subunit">
    <text evidence="22">Interacts with CLK1 C-terminus. Associates with the U5 snRNP and NCOR1 deacetylase complexes. Identified in the spliceosome C complex.</text>
</comment>
<evidence type="ECO:0000256" key="15">
    <source>
        <dbReference type="ARBA" id="ARBA00022843"/>
    </source>
</evidence>
<dbReference type="PANTHER" id="PTHR24058:SF103">
    <property type="entry name" value="SERINE_THREONINE-PROTEIN KINASE PRP4 HOMOLOG"/>
    <property type="match status" value="1"/>
</dbReference>
<feature type="compositionally biased region" description="Basic and acidic residues" evidence="25">
    <location>
        <begin position="125"/>
        <end position="134"/>
    </location>
</feature>
<evidence type="ECO:0000256" key="25">
    <source>
        <dbReference type="SAM" id="MobiDB-lite"/>
    </source>
</evidence>
<evidence type="ECO:0000256" key="2">
    <source>
        <dbReference type="ARBA" id="ARBA00004629"/>
    </source>
</evidence>
<dbReference type="FunFam" id="3.30.200.20:FF:000123">
    <property type="entry name" value="serine/threonine-protein kinase PRP4 homolog"/>
    <property type="match status" value="1"/>
</dbReference>
<evidence type="ECO:0000256" key="24">
    <source>
        <dbReference type="ARBA" id="ARBA00048977"/>
    </source>
</evidence>
<dbReference type="GO" id="GO:0005681">
    <property type="term" value="C:spliceosomal complex"/>
    <property type="evidence" value="ECO:0007669"/>
    <property type="project" value="UniProtKB-KW"/>
</dbReference>
<evidence type="ECO:0000259" key="26">
    <source>
        <dbReference type="PROSITE" id="PS50011"/>
    </source>
</evidence>
<feature type="compositionally biased region" description="Basic residues" evidence="25">
    <location>
        <begin position="112"/>
        <end position="124"/>
    </location>
</feature>
<evidence type="ECO:0000256" key="18">
    <source>
        <dbReference type="ARBA" id="ARBA00023242"/>
    </source>
</evidence>
<keyword evidence="18" id="KW-0539">Nucleus</keyword>
<evidence type="ECO:0000256" key="20">
    <source>
        <dbReference type="ARBA" id="ARBA00023637"/>
    </source>
</evidence>
<feature type="compositionally biased region" description="Basic and acidic residues" evidence="25">
    <location>
        <begin position="616"/>
        <end position="651"/>
    </location>
</feature>
<keyword evidence="10" id="KW-0747">Spliceosome</keyword>
<protein>
    <recommendedName>
        <fullName evidence="20">Serine/threonine-protein kinase PRP4 homolog</fullName>
        <ecNumber evidence="3">2.7.11.1</ecNumber>
    </recommendedName>
    <alternativeName>
        <fullName evidence="21">PRP4 pre-mRNA-processing factor 4 homolog</fullName>
    </alternativeName>
</protein>
<keyword evidence="14" id="KW-0067">ATP-binding</keyword>
<feature type="compositionally biased region" description="Basic and acidic residues" evidence="25">
    <location>
        <begin position="658"/>
        <end position="682"/>
    </location>
</feature>
<dbReference type="Pfam" id="PF00069">
    <property type="entry name" value="Pkinase"/>
    <property type="match status" value="1"/>
</dbReference>
<keyword evidence="12" id="KW-0418">Kinase</keyword>
<dbReference type="Gene3D" id="1.10.510.10">
    <property type="entry name" value="Transferase(Phosphotransferase) domain 1"/>
    <property type="match status" value="1"/>
</dbReference>
<keyword evidence="15" id="KW-0832">Ubl conjugation</keyword>
<feature type="compositionally biased region" description="Low complexity" evidence="25">
    <location>
        <begin position="710"/>
        <end position="719"/>
    </location>
</feature>
<accession>A0A8J2M6Z5</accession>
<evidence type="ECO:0000256" key="5">
    <source>
        <dbReference type="ARBA" id="ARBA00022499"/>
    </source>
</evidence>
<dbReference type="InterPro" id="IPR011009">
    <property type="entry name" value="Kinase-like_dom_sf"/>
</dbReference>
<dbReference type="OrthoDB" id="3967at2759"/>
<feature type="region of interest" description="Disordered" evidence="25">
    <location>
        <begin position="180"/>
        <end position="727"/>
    </location>
</feature>
<feature type="compositionally biased region" description="Basic and acidic residues" evidence="25">
    <location>
        <begin position="180"/>
        <end position="204"/>
    </location>
</feature>
<keyword evidence="8" id="KW-0507">mRNA processing</keyword>
<feature type="compositionally biased region" description="Polar residues" evidence="25">
    <location>
        <begin position="225"/>
        <end position="237"/>
    </location>
</feature>
<comment type="catalytic activity">
    <reaction evidence="24">
        <text>L-seryl-[protein] + ATP = O-phospho-L-seryl-[protein] + ADP + H(+)</text>
        <dbReference type="Rhea" id="RHEA:17989"/>
        <dbReference type="Rhea" id="RHEA-COMP:9863"/>
        <dbReference type="Rhea" id="RHEA-COMP:11604"/>
        <dbReference type="ChEBI" id="CHEBI:15378"/>
        <dbReference type="ChEBI" id="CHEBI:29999"/>
        <dbReference type="ChEBI" id="CHEBI:30616"/>
        <dbReference type="ChEBI" id="CHEBI:83421"/>
        <dbReference type="ChEBI" id="CHEBI:456216"/>
        <dbReference type="EC" id="2.7.11.1"/>
    </reaction>
    <physiologicalReaction direction="left-to-right" evidence="24">
        <dbReference type="Rhea" id="RHEA:17990"/>
    </physiologicalReaction>
</comment>
<feature type="compositionally biased region" description="Basic and acidic residues" evidence="25">
    <location>
        <begin position="460"/>
        <end position="476"/>
    </location>
</feature>
<keyword evidence="7" id="KW-0597">Phosphoprotein</keyword>
<evidence type="ECO:0000256" key="8">
    <source>
        <dbReference type="ARBA" id="ARBA00022664"/>
    </source>
</evidence>
<evidence type="ECO:0000256" key="14">
    <source>
        <dbReference type="ARBA" id="ARBA00022840"/>
    </source>
</evidence>
<keyword evidence="5" id="KW-1017">Isopeptide bond</keyword>
<feature type="region of interest" description="Disordered" evidence="25">
    <location>
        <begin position="107"/>
        <end position="165"/>
    </location>
</feature>
<dbReference type="InterPro" id="IPR008271">
    <property type="entry name" value="Ser/Thr_kinase_AS"/>
</dbReference>
<comment type="subcellular location">
    <subcellularLocation>
        <location evidence="2">Chromosome</location>
        <location evidence="2">Centromere</location>
        <location evidence="2">Kinetochore</location>
    </subcellularLocation>
    <subcellularLocation>
        <location evidence="1">Nucleus</location>
    </subcellularLocation>
</comment>
<evidence type="ECO:0000256" key="7">
    <source>
        <dbReference type="ARBA" id="ARBA00022553"/>
    </source>
</evidence>
<gene>
    <name evidence="27" type="ORF">CJOHNSTONI_LOCUS6232</name>
</gene>
<keyword evidence="11" id="KW-0547">Nucleotide-binding</keyword>
<evidence type="ECO:0000256" key="17">
    <source>
        <dbReference type="ARBA" id="ARBA00023187"/>
    </source>
</evidence>
<dbReference type="InterPro" id="IPR000719">
    <property type="entry name" value="Prot_kinase_dom"/>
</dbReference>
<dbReference type="EMBL" id="CAKAEH010001440">
    <property type="protein sequence ID" value="CAG9536295.1"/>
    <property type="molecule type" value="Genomic_DNA"/>
</dbReference>
<dbReference type="PROSITE" id="PS00108">
    <property type="entry name" value="PROTEIN_KINASE_ST"/>
    <property type="match status" value="1"/>
</dbReference>
<keyword evidence="4" id="KW-0158">Chromosome</keyword>
<evidence type="ECO:0000313" key="27">
    <source>
        <dbReference type="EMBL" id="CAG9536295.1"/>
    </source>
</evidence>
<comment type="similarity">
    <text evidence="19">Belongs to the protein kinase superfamily. CMGC Ser/Thr protein kinase family.</text>
</comment>
<evidence type="ECO:0000256" key="10">
    <source>
        <dbReference type="ARBA" id="ARBA00022728"/>
    </source>
</evidence>
<evidence type="ECO:0000256" key="22">
    <source>
        <dbReference type="ARBA" id="ARBA00046964"/>
    </source>
</evidence>
<dbReference type="GO" id="GO:0045292">
    <property type="term" value="P:mRNA cis splicing, via spliceosome"/>
    <property type="evidence" value="ECO:0007669"/>
    <property type="project" value="InterPro"/>
</dbReference>
<reference evidence="27" key="1">
    <citation type="submission" date="2021-09" db="EMBL/GenBank/DDBJ databases">
        <authorList>
            <consortium name="Pathogen Informatics"/>
        </authorList>
    </citation>
    <scope>NUCLEOTIDE SEQUENCE</scope>
</reference>
<dbReference type="PANTHER" id="PTHR24058">
    <property type="entry name" value="DUAL SPECIFICITY PROTEIN KINASE"/>
    <property type="match status" value="1"/>
</dbReference>
<evidence type="ECO:0000256" key="4">
    <source>
        <dbReference type="ARBA" id="ARBA00022454"/>
    </source>
</evidence>
<evidence type="ECO:0000256" key="13">
    <source>
        <dbReference type="ARBA" id="ARBA00022838"/>
    </source>
</evidence>
<evidence type="ECO:0000256" key="16">
    <source>
        <dbReference type="ARBA" id="ARBA00022990"/>
    </source>
</evidence>
<evidence type="ECO:0000256" key="21">
    <source>
        <dbReference type="ARBA" id="ARBA00031858"/>
    </source>
</evidence>
<feature type="compositionally biased region" description="Basic residues" evidence="25">
    <location>
        <begin position="477"/>
        <end position="488"/>
    </location>
</feature>
<evidence type="ECO:0000256" key="1">
    <source>
        <dbReference type="ARBA" id="ARBA00004123"/>
    </source>
</evidence>
<evidence type="ECO:0000256" key="19">
    <source>
        <dbReference type="ARBA" id="ARBA00023596"/>
    </source>
</evidence>
<evidence type="ECO:0000256" key="9">
    <source>
        <dbReference type="ARBA" id="ARBA00022679"/>
    </source>
</evidence>